<dbReference type="Proteomes" id="UP000324758">
    <property type="component" value="Unassembled WGS sequence"/>
</dbReference>
<reference evidence="1 2" key="1">
    <citation type="submission" date="2019-08" db="EMBL/GenBank/DDBJ databases">
        <title>Bradyrhizobium hipponensis sp. nov., a rhizobium isolated from a Lupinus angustifolius root nodule in Tunisia.</title>
        <authorList>
            <person name="Off K."/>
            <person name="Rejili M."/>
            <person name="Mars M."/>
            <person name="Brachmann A."/>
            <person name="Marin M."/>
        </authorList>
    </citation>
    <scope>NUCLEOTIDE SEQUENCE [LARGE SCALE GENOMIC DNA]</scope>
    <source>
        <strain evidence="1 2">CTAW71</strain>
    </source>
</reference>
<dbReference type="RefSeq" id="WP_148773858.1">
    <property type="nucleotide sequence ID" value="NZ_VSSS01000030.1"/>
</dbReference>
<gene>
    <name evidence="1" type="ORF">FXB40_19915</name>
</gene>
<keyword evidence="2" id="KW-1185">Reference proteome</keyword>
<sequence>MARHRPTQNPYTRPAIFTLERLHAELGGAILENRQKYDEMSEQMRQVEAVIKMLDPNYNLAGIAVKRRKPNKWFKRGTLYRKAVDVLRTAAEPMTAQELAAAILAAAGVQEASKEEVQSVSLGIQHSLANHDGKGVQRVGEARPFRWTISP</sequence>
<dbReference type="EMBL" id="VSSS01000030">
    <property type="protein sequence ID" value="TYL94094.1"/>
    <property type="molecule type" value="Genomic_DNA"/>
</dbReference>
<proteinExistence type="predicted"/>
<evidence type="ECO:0000313" key="2">
    <source>
        <dbReference type="Proteomes" id="UP000324758"/>
    </source>
</evidence>
<dbReference type="AlphaFoldDB" id="A0A5D3KCW0"/>
<accession>A0A5D3KCW0</accession>
<evidence type="ECO:0000313" key="1">
    <source>
        <dbReference type="EMBL" id="TYL94094.1"/>
    </source>
</evidence>
<evidence type="ECO:0008006" key="3">
    <source>
        <dbReference type="Google" id="ProtNLM"/>
    </source>
</evidence>
<protein>
    <recommendedName>
        <fullName evidence="3">HTH HARE-type domain-containing protein</fullName>
    </recommendedName>
</protein>
<comment type="caution">
    <text evidence="1">The sequence shown here is derived from an EMBL/GenBank/DDBJ whole genome shotgun (WGS) entry which is preliminary data.</text>
</comment>
<dbReference type="OrthoDB" id="7999866at2"/>
<name>A0A5D3KCW0_9BRAD</name>
<organism evidence="1 2">
    <name type="scientific">Bradyrhizobium rifense</name>
    <dbReference type="NCBI Taxonomy" id="515499"/>
    <lineage>
        <taxon>Bacteria</taxon>
        <taxon>Pseudomonadati</taxon>
        <taxon>Pseudomonadota</taxon>
        <taxon>Alphaproteobacteria</taxon>
        <taxon>Hyphomicrobiales</taxon>
        <taxon>Nitrobacteraceae</taxon>
        <taxon>Bradyrhizobium</taxon>
    </lineage>
</organism>